<dbReference type="RefSeq" id="WP_141401420.1">
    <property type="nucleotide sequence ID" value="NZ_OBQK01000002.1"/>
</dbReference>
<reference evidence="3" key="1">
    <citation type="submission" date="2017-08" db="EMBL/GenBank/DDBJ databases">
        <authorList>
            <person name="Varghese N."/>
            <person name="Submissions S."/>
        </authorList>
    </citation>
    <scope>NUCLEOTIDE SEQUENCE [LARGE SCALE GENOMIC DNA]</scope>
    <source>
        <strain evidence="3">USBA17B2</strain>
    </source>
</reference>
<keyword evidence="1" id="KW-1133">Transmembrane helix</keyword>
<dbReference type="Proteomes" id="UP000219688">
    <property type="component" value="Unassembled WGS sequence"/>
</dbReference>
<evidence type="ECO:0000313" key="2">
    <source>
        <dbReference type="EMBL" id="SOC53800.1"/>
    </source>
</evidence>
<organism evidence="2 3">
    <name type="scientific">Ornithinimicrobium cerasi</name>
    <dbReference type="NCBI Taxonomy" id="2248773"/>
    <lineage>
        <taxon>Bacteria</taxon>
        <taxon>Bacillati</taxon>
        <taxon>Actinomycetota</taxon>
        <taxon>Actinomycetes</taxon>
        <taxon>Micrococcales</taxon>
        <taxon>Ornithinimicrobiaceae</taxon>
        <taxon>Ornithinimicrobium</taxon>
    </lineage>
</organism>
<proteinExistence type="predicted"/>
<evidence type="ECO:0000313" key="3">
    <source>
        <dbReference type="Proteomes" id="UP000219688"/>
    </source>
</evidence>
<accession>A0A285VIC8</accession>
<dbReference type="AlphaFoldDB" id="A0A285VIC8"/>
<name>A0A285VIC8_9MICO</name>
<evidence type="ECO:0000256" key="1">
    <source>
        <dbReference type="SAM" id="Phobius"/>
    </source>
</evidence>
<feature type="transmembrane region" description="Helical" evidence="1">
    <location>
        <begin position="45"/>
        <end position="68"/>
    </location>
</feature>
<keyword evidence="1" id="KW-0812">Transmembrane</keyword>
<keyword evidence="1" id="KW-0472">Membrane</keyword>
<dbReference type="EMBL" id="OBQK01000002">
    <property type="protein sequence ID" value="SOC53800.1"/>
    <property type="molecule type" value="Genomic_DNA"/>
</dbReference>
<sequence>MTFALALTALPDKVPYGPWLVFSTLMGASIVVAMLLMLGTEGAAAIPPAVMVSFVVVAVSVGAAAAYLRQVRAVGVRTVAGHPARSRSSCVEPERLAR</sequence>
<feature type="transmembrane region" description="Helical" evidence="1">
    <location>
        <begin position="20"/>
        <end position="39"/>
    </location>
</feature>
<gene>
    <name evidence="2" type="ORF">SAMN05421879_102158</name>
</gene>
<protein>
    <submittedName>
        <fullName evidence="2">Uncharacterized protein</fullName>
    </submittedName>
</protein>
<keyword evidence="3" id="KW-1185">Reference proteome</keyword>